<dbReference type="EMBL" id="MFCR01000008">
    <property type="protein sequence ID" value="OGE18844.1"/>
    <property type="molecule type" value="Genomic_DNA"/>
</dbReference>
<keyword evidence="1" id="KW-0472">Membrane</keyword>
<dbReference type="Proteomes" id="UP000176336">
    <property type="component" value="Unassembled WGS sequence"/>
</dbReference>
<dbReference type="InterPro" id="IPR051532">
    <property type="entry name" value="Ester_Hydrolysis_Enzymes"/>
</dbReference>
<evidence type="ECO:0000256" key="1">
    <source>
        <dbReference type="SAM" id="Phobius"/>
    </source>
</evidence>
<dbReference type="PANTHER" id="PTHR30383">
    <property type="entry name" value="THIOESTERASE 1/PROTEASE 1/LYSOPHOSPHOLIPASE L1"/>
    <property type="match status" value="1"/>
</dbReference>
<name>A0A1F5IR48_9BACT</name>
<protein>
    <submittedName>
        <fullName evidence="2">Uncharacterized protein</fullName>
    </submittedName>
</protein>
<dbReference type="SUPFAM" id="SSF52266">
    <property type="entry name" value="SGNH hydrolase"/>
    <property type="match status" value="1"/>
</dbReference>
<dbReference type="GO" id="GO:0004622">
    <property type="term" value="F:phosphatidylcholine lysophospholipase activity"/>
    <property type="evidence" value="ECO:0007669"/>
    <property type="project" value="TreeGrafter"/>
</dbReference>
<gene>
    <name evidence="2" type="ORF">A2871_02540</name>
</gene>
<dbReference type="PANTHER" id="PTHR30383:SF5">
    <property type="entry name" value="SGNH HYDROLASE-TYPE ESTERASE DOMAIN-CONTAINING PROTEIN"/>
    <property type="match status" value="1"/>
</dbReference>
<dbReference type="InterPro" id="IPR001087">
    <property type="entry name" value="GDSL"/>
</dbReference>
<comment type="caution">
    <text evidence="2">The sequence shown here is derived from an EMBL/GenBank/DDBJ whole genome shotgun (WGS) entry which is preliminary data.</text>
</comment>
<feature type="transmembrane region" description="Helical" evidence="1">
    <location>
        <begin position="7"/>
        <end position="27"/>
    </location>
</feature>
<dbReference type="Gene3D" id="3.40.50.1110">
    <property type="entry name" value="SGNH hydrolase"/>
    <property type="match status" value="1"/>
</dbReference>
<evidence type="ECO:0000313" key="2">
    <source>
        <dbReference type="EMBL" id="OGE18844.1"/>
    </source>
</evidence>
<sequence length="271" mass="30498">MFSANRPAILLICIIVLGISIIIFLNLQNNRTKPTLGPPTAINISGKEKVKYPEDYTIVMVGDSMTETLGNSVELKKFLSDYYPGKSFEVLNYGFGSTNILSVLDRITKETEHGRKFRAIADIDYDLVLLESFGENPLSEYKLEEGLQRQAEELDKIVTVLKETNPQGKIVFVATISPNKVIFAQNQVDLSPEKRAEWVNERIAYMKNHIAYANNHDIPVINIFEKSLMENGDGNSDYISTNDYIHPSPTGIVFISRVIADFISKNSIFPK</sequence>
<reference evidence="2 3" key="1">
    <citation type="journal article" date="2016" name="Nat. Commun.">
        <title>Thousands of microbial genomes shed light on interconnected biogeochemical processes in an aquifer system.</title>
        <authorList>
            <person name="Anantharaman K."/>
            <person name="Brown C.T."/>
            <person name="Hug L.A."/>
            <person name="Sharon I."/>
            <person name="Castelle C.J."/>
            <person name="Probst A.J."/>
            <person name="Thomas B.C."/>
            <person name="Singh A."/>
            <person name="Wilkins M.J."/>
            <person name="Karaoz U."/>
            <person name="Brodie E.L."/>
            <person name="Williams K.H."/>
            <person name="Hubbard S.S."/>
            <person name="Banfield J.F."/>
        </authorList>
    </citation>
    <scope>NUCLEOTIDE SEQUENCE [LARGE SCALE GENOMIC DNA]</scope>
</reference>
<accession>A0A1F5IR48</accession>
<keyword evidence="1" id="KW-1133">Transmembrane helix</keyword>
<dbReference type="CDD" id="cd00229">
    <property type="entry name" value="SGNH_hydrolase"/>
    <property type="match status" value="1"/>
</dbReference>
<dbReference type="InterPro" id="IPR036514">
    <property type="entry name" value="SGNH_hydro_sf"/>
</dbReference>
<dbReference type="Pfam" id="PF00657">
    <property type="entry name" value="Lipase_GDSL"/>
    <property type="match status" value="1"/>
</dbReference>
<evidence type="ECO:0000313" key="3">
    <source>
        <dbReference type="Proteomes" id="UP000176336"/>
    </source>
</evidence>
<keyword evidence="1" id="KW-0812">Transmembrane</keyword>
<proteinExistence type="predicted"/>
<organism evidence="2 3">
    <name type="scientific">Candidatus Daviesbacteria bacterium RIFCSPHIGHO2_01_FULL_41_23</name>
    <dbReference type="NCBI Taxonomy" id="1797764"/>
    <lineage>
        <taxon>Bacteria</taxon>
        <taxon>Candidatus Daviesiibacteriota</taxon>
    </lineage>
</organism>
<dbReference type="AlphaFoldDB" id="A0A1F5IR48"/>